<evidence type="ECO:0000313" key="1">
    <source>
        <dbReference type="EMBL" id="KAK6784045.1"/>
    </source>
</evidence>
<evidence type="ECO:0000313" key="2">
    <source>
        <dbReference type="Proteomes" id="UP001371456"/>
    </source>
</evidence>
<accession>A0AAN8Y8W8</accession>
<dbReference type="AlphaFoldDB" id="A0AAN8Y8W8"/>
<dbReference type="Proteomes" id="UP001371456">
    <property type="component" value="Unassembled WGS sequence"/>
</dbReference>
<protein>
    <submittedName>
        <fullName evidence="1">Uncharacterized protein</fullName>
    </submittedName>
</protein>
<dbReference type="EMBL" id="JBANQN010000007">
    <property type="protein sequence ID" value="KAK6784045.1"/>
    <property type="molecule type" value="Genomic_DNA"/>
</dbReference>
<reference evidence="1 2" key="1">
    <citation type="submission" date="2024-02" db="EMBL/GenBank/DDBJ databases">
        <title>de novo genome assembly of Solanum bulbocastanum strain 11H21.</title>
        <authorList>
            <person name="Hosaka A.J."/>
        </authorList>
    </citation>
    <scope>NUCLEOTIDE SEQUENCE [LARGE SCALE GENOMIC DNA]</scope>
    <source>
        <tissue evidence="1">Young leaves</tissue>
    </source>
</reference>
<gene>
    <name evidence="1" type="ORF">RDI58_017499</name>
</gene>
<proteinExistence type="predicted"/>
<sequence length="122" mass="14298">MSLFFHPWLCRKEDEFHEKQVPKKGHDGKKKAHPVKLQELIKDKEEVDESGQLLYFLEPGFLDDNRVDSQIWVAGEDGKFSVKSCSSLMQSQIGHWDLHWHWKMSWTSLEPLKVACFGWIAT</sequence>
<comment type="caution">
    <text evidence="1">The sequence shown here is derived from an EMBL/GenBank/DDBJ whole genome shotgun (WGS) entry which is preliminary data.</text>
</comment>
<organism evidence="1 2">
    <name type="scientific">Solanum bulbocastanum</name>
    <name type="common">Wild potato</name>
    <dbReference type="NCBI Taxonomy" id="147425"/>
    <lineage>
        <taxon>Eukaryota</taxon>
        <taxon>Viridiplantae</taxon>
        <taxon>Streptophyta</taxon>
        <taxon>Embryophyta</taxon>
        <taxon>Tracheophyta</taxon>
        <taxon>Spermatophyta</taxon>
        <taxon>Magnoliopsida</taxon>
        <taxon>eudicotyledons</taxon>
        <taxon>Gunneridae</taxon>
        <taxon>Pentapetalae</taxon>
        <taxon>asterids</taxon>
        <taxon>lamiids</taxon>
        <taxon>Solanales</taxon>
        <taxon>Solanaceae</taxon>
        <taxon>Solanoideae</taxon>
        <taxon>Solaneae</taxon>
        <taxon>Solanum</taxon>
    </lineage>
</organism>
<keyword evidence="2" id="KW-1185">Reference proteome</keyword>
<name>A0AAN8Y8W8_SOLBU</name>